<dbReference type="InterPro" id="IPR011004">
    <property type="entry name" value="Trimer_LpxA-like_sf"/>
</dbReference>
<dbReference type="Proteomes" id="UP000249375">
    <property type="component" value="Chromosome"/>
</dbReference>
<accession>A0A5P8E941</accession>
<evidence type="ECO:0000256" key="1">
    <source>
        <dbReference type="ARBA" id="ARBA00007274"/>
    </source>
</evidence>
<dbReference type="KEGG" id="alq:C7Y71_010550"/>
<gene>
    <name evidence="4" type="ORF">C7Y71_010550</name>
</gene>
<evidence type="ECO:0000256" key="2">
    <source>
        <dbReference type="ARBA" id="ARBA00022679"/>
    </source>
</evidence>
<dbReference type="InterPro" id="IPR001451">
    <property type="entry name" value="Hexapep"/>
</dbReference>
<name>A0A5P8E941_9BACT</name>
<proteinExistence type="inferred from homology"/>
<keyword evidence="2 4" id="KW-0808">Transferase</keyword>
<dbReference type="OrthoDB" id="9814490at2"/>
<evidence type="ECO:0000313" key="5">
    <source>
        <dbReference type="Proteomes" id="UP000249375"/>
    </source>
</evidence>
<dbReference type="PANTHER" id="PTHR42811">
    <property type="entry name" value="SERINE ACETYLTRANSFERASE"/>
    <property type="match status" value="1"/>
</dbReference>
<dbReference type="InterPro" id="IPR045304">
    <property type="entry name" value="LbH_SAT"/>
</dbReference>
<sequence length="190" mass="21717">MKLFSLIKSLRLIPHILVFYTRNKKDKSLLIYERDIWLKLNRFEKKGLRGFLFLLNIFPEYRSLFYYRTKASYLRHFAKGQTNLYFHTPSELIGRGLMIWHGYGTVINAQSIGEDCQIWQLCTIGKKNTEPVENRPIVGNNVKICTNSLIIGNIKVDDNCTIAGGAVVLKDIPKNAIVAGNPAVIKKCVL</sequence>
<dbReference type="EMBL" id="CP033459">
    <property type="protein sequence ID" value="QFQ13417.1"/>
    <property type="molecule type" value="Genomic_DNA"/>
</dbReference>
<keyword evidence="3" id="KW-0012">Acyltransferase</keyword>
<dbReference type="AlphaFoldDB" id="A0A5P8E941"/>
<dbReference type="GO" id="GO:0016746">
    <property type="term" value="F:acyltransferase activity"/>
    <property type="evidence" value="ECO:0007669"/>
    <property type="project" value="UniProtKB-KW"/>
</dbReference>
<reference evidence="4 5" key="1">
    <citation type="submission" date="2018-11" db="EMBL/GenBank/DDBJ databases">
        <authorList>
            <person name="Na S.W."/>
            <person name="Baik M."/>
        </authorList>
    </citation>
    <scope>NUCLEOTIDE SEQUENCE [LARGE SCALE GENOMIC DNA]</scope>
    <source>
        <strain evidence="4 5">E39</strain>
    </source>
</reference>
<keyword evidence="5" id="KW-1185">Reference proteome</keyword>
<evidence type="ECO:0000313" key="4">
    <source>
        <dbReference type="EMBL" id="QFQ13417.1"/>
    </source>
</evidence>
<dbReference type="SUPFAM" id="SSF51161">
    <property type="entry name" value="Trimeric LpxA-like enzymes"/>
    <property type="match status" value="1"/>
</dbReference>
<protein>
    <submittedName>
        <fullName evidence="4">Serine acetyltransferase</fullName>
    </submittedName>
</protein>
<dbReference type="Pfam" id="PF00132">
    <property type="entry name" value="Hexapep"/>
    <property type="match status" value="1"/>
</dbReference>
<dbReference type="CDD" id="cd03354">
    <property type="entry name" value="LbH_SAT"/>
    <property type="match status" value="1"/>
</dbReference>
<dbReference type="Gene3D" id="2.160.10.10">
    <property type="entry name" value="Hexapeptide repeat proteins"/>
    <property type="match status" value="1"/>
</dbReference>
<dbReference type="RefSeq" id="WP_111897646.1">
    <property type="nucleotide sequence ID" value="NZ_CP033459.1"/>
</dbReference>
<organism evidence="4 5">
    <name type="scientific">Pseudoprevotella muciniphila</name>
    <dbReference type="NCBI Taxonomy" id="2133944"/>
    <lineage>
        <taxon>Bacteria</taxon>
        <taxon>Pseudomonadati</taxon>
        <taxon>Bacteroidota</taxon>
        <taxon>Bacteroidia</taxon>
        <taxon>Bacteroidales</taxon>
        <taxon>Prevotellaceae</taxon>
        <taxon>Pseudoprevotella</taxon>
    </lineage>
</organism>
<evidence type="ECO:0000256" key="3">
    <source>
        <dbReference type="ARBA" id="ARBA00023315"/>
    </source>
</evidence>
<comment type="similarity">
    <text evidence="1">Belongs to the transferase hexapeptide repeat family.</text>
</comment>